<dbReference type="InterPro" id="IPR012338">
    <property type="entry name" value="Beta-lactam/transpept-like"/>
</dbReference>
<dbReference type="PANTHER" id="PTHR35333:SF4">
    <property type="entry name" value="SLR0121 PROTEIN"/>
    <property type="match status" value="1"/>
</dbReference>
<evidence type="ECO:0000313" key="4">
    <source>
        <dbReference type="Proteomes" id="UP000179242"/>
    </source>
</evidence>
<accession>A0A1F4U764</accession>
<comment type="caution">
    <text evidence="3">The sequence shown here is derived from an EMBL/GenBank/DDBJ whole genome shotgun (WGS) entry which is preliminary data.</text>
</comment>
<sequence>MLKRFFLFLLLFLFVSRCEAGLPALQGKLLQLTAPHKGKIGIYFLDMNSTFEAQVYGFNAFPAASTIKLPIMAAAYHLKEQGKINLGKMVVLRQNDKLGGSGVLQWRKPGLSYSLLSLIGYMISFSDNTATKMVEDSVGLASINNYLSSIGMLKTRVTNPTMLSEPPDPNVNMTTPYEMAYLAAKIAKRSGFNDESASDMLYFMHNQRYKWGIWKGVPPGTYVANKTGNLSRILNDVGIVNTKSGAYVLSIFTWGFSSQHNARVLINNVSRVVYEEYTGEKVPEIKEPVKKKVVYKKKKKKKVYRKKIVKRRYR</sequence>
<organism evidence="3 4">
    <name type="scientific">candidate division WOR-1 bacterium RIFOXYC2_FULL_46_14</name>
    <dbReference type="NCBI Taxonomy" id="1802587"/>
    <lineage>
        <taxon>Bacteria</taxon>
        <taxon>Bacillati</taxon>
        <taxon>Saganbacteria</taxon>
    </lineage>
</organism>
<feature type="domain" description="Beta-lactamase class A catalytic" evidence="2">
    <location>
        <begin position="41"/>
        <end position="253"/>
    </location>
</feature>
<proteinExistence type="predicted"/>
<keyword evidence="1" id="KW-0732">Signal</keyword>
<dbReference type="PANTHER" id="PTHR35333">
    <property type="entry name" value="BETA-LACTAMASE"/>
    <property type="match status" value="1"/>
</dbReference>
<dbReference type="Gene3D" id="3.40.710.10">
    <property type="entry name" value="DD-peptidase/beta-lactamase superfamily"/>
    <property type="match status" value="1"/>
</dbReference>
<reference evidence="3 4" key="1">
    <citation type="journal article" date="2016" name="Nat. Commun.">
        <title>Thousands of microbial genomes shed light on interconnected biogeochemical processes in an aquifer system.</title>
        <authorList>
            <person name="Anantharaman K."/>
            <person name="Brown C.T."/>
            <person name="Hug L.A."/>
            <person name="Sharon I."/>
            <person name="Castelle C.J."/>
            <person name="Probst A.J."/>
            <person name="Thomas B.C."/>
            <person name="Singh A."/>
            <person name="Wilkins M.J."/>
            <person name="Karaoz U."/>
            <person name="Brodie E.L."/>
            <person name="Williams K.H."/>
            <person name="Hubbard S.S."/>
            <person name="Banfield J.F."/>
        </authorList>
    </citation>
    <scope>NUCLEOTIDE SEQUENCE [LARGE SCALE GENOMIC DNA]</scope>
</reference>
<dbReference type="GO" id="GO:0030655">
    <property type="term" value="P:beta-lactam antibiotic catabolic process"/>
    <property type="evidence" value="ECO:0007669"/>
    <property type="project" value="InterPro"/>
</dbReference>
<dbReference type="SUPFAM" id="SSF56601">
    <property type="entry name" value="beta-lactamase/transpeptidase-like"/>
    <property type="match status" value="1"/>
</dbReference>
<dbReference type="PRINTS" id="PR00118">
    <property type="entry name" value="BLACTAMASEA"/>
</dbReference>
<dbReference type="Proteomes" id="UP000179242">
    <property type="component" value="Unassembled WGS sequence"/>
</dbReference>
<dbReference type="AlphaFoldDB" id="A0A1F4U764"/>
<dbReference type="Pfam" id="PF13354">
    <property type="entry name" value="Beta-lactamase2"/>
    <property type="match status" value="1"/>
</dbReference>
<protein>
    <recommendedName>
        <fullName evidence="2">Beta-lactamase class A catalytic domain-containing protein</fullName>
    </recommendedName>
</protein>
<dbReference type="EMBL" id="MEUJ01000002">
    <property type="protein sequence ID" value="OGC40751.1"/>
    <property type="molecule type" value="Genomic_DNA"/>
</dbReference>
<feature type="signal peptide" evidence="1">
    <location>
        <begin position="1"/>
        <end position="20"/>
    </location>
</feature>
<evidence type="ECO:0000259" key="2">
    <source>
        <dbReference type="Pfam" id="PF13354"/>
    </source>
</evidence>
<dbReference type="GO" id="GO:0046677">
    <property type="term" value="P:response to antibiotic"/>
    <property type="evidence" value="ECO:0007669"/>
    <property type="project" value="InterPro"/>
</dbReference>
<dbReference type="InterPro" id="IPR000871">
    <property type="entry name" value="Beta-lactam_class-A"/>
</dbReference>
<feature type="chain" id="PRO_5009514783" description="Beta-lactamase class A catalytic domain-containing protein" evidence="1">
    <location>
        <begin position="21"/>
        <end position="314"/>
    </location>
</feature>
<dbReference type="InterPro" id="IPR045155">
    <property type="entry name" value="Beta-lactam_cat"/>
</dbReference>
<evidence type="ECO:0000313" key="3">
    <source>
        <dbReference type="EMBL" id="OGC40751.1"/>
    </source>
</evidence>
<name>A0A1F4U764_UNCSA</name>
<dbReference type="GO" id="GO:0008800">
    <property type="term" value="F:beta-lactamase activity"/>
    <property type="evidence" value="ECO:0007669"/>
    <property type="project" value="InterPro"/>
</dbReference>
<evidence type="ECO:0000256" key="1">
    <source>
        <dbReference type="SAM" id="SignalP"/>
    </source>
</evidence>
<gene>
    <name evidence="3" type="ORF">A2438_00425</name>
</gene>